<feature type="transmembrane region" description="Helical" evidence="1">
    <location>
        <begin position="16"/>
        <end position="38"/>
    </location>
</feature>
<feature type="transmembrane region" description="Helical" evidence="1">
    <location>
        <begin position="87"/>
        <end position="109"/>
    </location>
</feature>
<dbReference type="Proteomes" id="UP001172708">
    <property type="component" value="Unassembled WGS sequence"/>
</dbReference>
<reference evidence="2" key="1">
    <citation type="submission" date="2023-06" db="EMBL/GenBank/DDBJ databases">
        <title>Egi l300058.</title>
        <authorList>
            <person name="Gao L."/>
            <person name="Fang B.-Z."/>
            <person name="Li W.-J."/>
        </authorList>
    </citation>
    <scope>NUCLEOTIDE SEQUENCE</scope>
    <source>
        <strain evidence="2">EGI L300058</strain>
    </source>
</reference>
<dbReference type="RefSeq" id="WP_301142728.1">
    <property type="nucleotide sequence ID" value="NZ_JAUHQA010000001.1"/>
</dbReference>
<gene>
    <name evidence="2" type="ORF">QQX02_09675</name>
</gene>
<keyword evidence="1" id="KW-0812">Transmembrane</keyword>
<feature type="transmembrane region" description="Helical" evidence="1">
    <location>
        <begin position="147"/>
        <end position="170"/>
    </location>
</feature>
<evidence type="ECO:0000256" key="1">
    <source>
        <dbReference type="SAM" id="Phobius"/>
    </source>
</evidence>
<proteinExistence type="predicted"/>
<protein>
    <submittedName>
        <fullName evidence="2">Uncharacterized protein</fullName>
    </submittedName>
</protein>
<name>A0ABT8GIW4_9MICO</name>
<organism evidence="2 3">
    <name type="scientific">Demequina muriae</name>
    <dbReference type="NCBI Taxonomy" id="3051664"/>
    <lineage>
        <taxon>Bacteria</taxon>
        <taxon>Bacillati</taxon>
        <taxon>Actinomycetota</taxon>
        <taxon>Actinomycetes</taxon>
        <taxon>Micrococcales</taxon>
        <taxon>Demequinaceae</taxon>
        <taxon>Demequina</taxon>
    </lineage>
</organism>
<comment type="caution">
    <text evidence="2">The sequence shown here is derived from an EMBL/GenBank/DDBJ whole genome shotgun (WGS) entry which is preliminary data.</text>
</comment>
<accession>A0ABT8GIW4</accession>
<keyword evidence="1" id="KW-1133">Transmembrane helix</keyword>
<dbReference type="EMBL" id="JAUHQA010000001">
    <property type="protein sequence ID" value="MDN4481191.1"/>
    <property type="molecule type" value="Genomic_DNA"/>
</dbReference>
<feature type="transmembrane region" description="Helical" evidence="1">
    <location>
        <begin position="50"/>
        <end position="75"/>
    </location>
</feature>
<keyword evidence="3" id="KW-1185">Reference proteome</keyword>
<evidence type="ECO:0000313" key="3">
    <source>
        <dbReference type="Proteomes" id="UP001172708"/>
    </source>
</evidence>
<evidence type="ECO:0000313" key="2">
    <source>
        <dbReference type="EMBL" id="MDN4481191.1"/>
    </source>
</evidence>
<keyword evidence="1" id="KW-0472">Membrane</keyword>
<sequence length="178" mass="19036">MTSDSRTWTRISLTHLGAWIGGFAAAFAVYIVAVWVGGGTVTFLEIAWTLLWFGPLMVVAAVVLCAIELLLLGAMRKAVGLPLVAKAAIPAVAVYCAGTAMLIGIVTALNPTPEAPPVEEEGPVELAMYADLREHTERFHTRDLSGAYVASAALATVPAAAVFVSHFVFFRRIRSERH</sequence>